<accession>A0ABU8SHB5</accession>
<comment type="caution">
    <text evidence="2">The sequence shown here is derived from an EMBL/GenBank/DDBJ whole genome shotgun (WGS) entry which is preliminary data.</text>
</comment>
<dbReference type="Pfam" id="PF06605">
    <property type="entry name" value="Prophage_tail"/>
    <property type="match status" value="1"/>
</dbReference>
<dbReference type="Proteomes" id="UP001377804">
    <property type="component" value="Unassembled WGS sequence"/>
</dbReference>
<sequence>MRFVLLDQKQNIYSYLTECLSATETQEINTAMQLYAEFKLDKSTLQKLNKCFYIGVPARYDEDNKFHLYRVSSSKTAETIIIEGVEEAFDDLKGRKIVKDRRFYNQPIQKPLEAIFEDTNWTLDNKSTSVGSTNFYYDSQLDCFSKLKDAYSFEIRFLYEFKGSQITKRIAEVRNRIGKDTTKRFVYGRDTASIGKEQNLSDYYTAIVGCGNGEATDSGGYGRKITFEDIAWSKSKGDPLDKPLGQAFLEFPEATKVWGYADGTPRIKAVDFDTDDKNELLNLSYQSLIENCVPKNNLSATINFDGSLMLGDTVTIVRHEPKIVFKSRIIKITRNLLAPELTSVEIGEKTFSTQAEREQQTSKDIQKTSTKVDKTSQEVKDTKSDLLLKINEEKLDIEAKQKELNDKIGRYRQDVQDYLDGVGGDLVYGKQALETKNGDGTGLKLGGLGLGFYGANGQIKTAVDNRGRVYADEIVAGSLISAPTISGGYIQGVQISGGQVDGASFLRSVSPYGLSQNAVVSYNNGFSVSGGGGLAISGGGSINLNGIWIQNVGGQLYVDGHKVLTE</sequence>
<dbReference type="RefSeq" id="WP_339970281.1">
    <property type="nucleotide sequence ID" value="NZ_JAWMWG010000003.1"/>
</dbReference>
<dbReference type="InterPro" id="IPR007119">
    <property type="entry name" value="Phage_tail_spike_N"/>
</dbReference>
<evidence type="ECO:0000259" key="1">
    <source>
        <dbReference type="Pfam" id="PF06605"/>
    </source>
</evidence>
<evidence type="ECO:0000313" key="2">
    <source>
        <dbReference type="EMBL" id="MEJ6348778.1"/>
    </source>
</evidence>
<dbReference type="InterPro" id="IPR010572">
    <property type="entry name" value="Tail_dom"/>
</dbReference>
<organism evidence="2 3">
    <name type="scientific">Holzapfeliella saturejae</name>
    <dbReference type="NCBI Taxonomy" id="3082953"/>
    <lineage>
        <taxon>Bacteria</taxon>
        <taxon>Bacillati</taxon>
        <taxon>Bacillota</taxon>
        <taxon>Bacilli</taxon>
        <taxon>Lactobacillales</taxon>
        <taxon>Lactobacillaceae</taxon>
        <taxon>Holzapfeliella</taxon>
    </lineage>
</organism>
<reference evidence="2 3" key="1">
    <citation type="submission" date="2023-10" db="EMBL/GenBank/DDBJ databases">
        <title>Holzapfeliella saturejae sp. nov. isolated from Satureja montana flowers.</title>
        <authorList>
            <person name="Alcantara C."/>
            <person name="Zuniga M."/>
            <person name="Landete J.M."/>
            <person name="Monedero V."/>
        </authorList>
    </citation>
    <scope>NUCLEOTIDE SEQUENCE [LARGE SCALE GENOMIC DNA]</scope>
    <source>
        <strain evidence="2 3">He02</strain>
    </source>
</reference>
<protein>
    <submittedName>
        <fullName evidence="2">Phage tail spike protein</fullName>
    </submittedName>
</protein>
<name>A0ABU8SHB5_9LACO</name>
<dbReference type="NCBIfam" id="TIGR01665">
    <property type="entry name" value="put_anti_recept"/>
    <property type="match status" value="1"/>
</dbReference>
<proteinExistence type="predicted"/>
<feature type="domain" description="Tail spike" evidence="1">
    <location>
        <begin position="94"/>
        <end position="350"/>
    </location>
</feature>
<gene>
    <name evidence="2" type="ORF">R4Y45_06050</name>
</gene>
<evidence type="ECO:0000313" key="3">
    <source>
        <dbReference type="Proteomes" id="UP001377804"/>
    </source>
</evidence>
<dbReference type="EMBL" id="JAWMWG010000003">
    <property type="protein sequence ID" value="MEJ6348778.1"/>
    <property type="molecule type" value="Genomic_DNA"/>
</dbReference>
<keyword evidence="3" id="KW-1185">Reference proteome</keyword>